<gene>
    <name evidence="16" type="ORF">SAMN06265174_102306</name>
</gene>
<name>A0ABY1MZP4_9ACTN</name>
<dbReference type="EMBL" id="FXTG01000002">
    <property type="protein sequence ID" value="SMO55675.1"/>
    <property type="molecule type" value="Genomic_DNA"/>
</dbReference>
<keyword evidence="17" id="KW-1185">Reference proteome</keyword>
<proteinExistence type="inferred from homology"/>
<keyword evidence="6" id="KW-0808">Transferase</keyword>
<accession>A0ABY1MZP4</accession>
<dbReference type="InterPro" id="IPR015421">
    <property type="entry name" value="PyrdxlP-dep_Trfase_major"/>
</dbReference>
<dbReference type="InterPro" id="IPR015422">
    <property type="entry name" value="PyrdxlP-dep_Trfase_small"/>
</dbReference>
<evidence type="ECO:0000256" key="13">
    <source>
        <dbReference type="RuleBase" id="RU003693"/>
    </source>
</evidence>
<evidence type="ECO:0000256" key="6">
    <source>
        <dbReference type="ARBA" id="ARBA00022679"/>
    </source>
</evidence>
<comment type="pathway">
    <text evidence="2">Cofactor biosynthesis; biotin biosynthesis.</text>
</comment>
<dbReference type="InterPro" id="IPR050087">
    <property type="entry name" value="AON_synthase_class-II"/>
</dbReference>
<comment type="caution">
    <text evidence="16">The sequence shown here is derived from an EMBL/GenBank/DDBJ whole genome shotgun (WGS) entry which is preliminary data.</text>
</comment>
<keyword evidence="9" id="KW-0012">Acyltransferase</keyword>
<feature type="domain" description="Aminotransferase class I/classII large" evidence="15">
    <location>
        <begin position="52"/>
        <end position="385"/>
    </location>
</feature>
<comment type="catalytic activity">
    <reaction evidence="12">
        <text>6-carboxyhexanoyl-[ACP] + L-alanine + H(+) = (8S)-8-amino-7-oxononanoate + holo-[ACP] + CO2</text>
        <dbReference type="Rhea" id="RHEA:42288"/>
        <dbReference type="Rhea" id="RHEA-COMP:9685"/>
        <dbReference type="Rhea" id="RHEA-COMP:9955"/>
        <dbReference type="ChEBI" id="CHEBI:15378"/>
        <dbReference type="ChEBI" id="CHEBI:16526"/>
        <dbReference type="ChEBI" id="CHEBI:57972"/>
        <dbReference type="ChEBI" id="CHEBI:64479"/>
        <dbReference type="ChEBI" id="CHEBI:78846"/>
        <dbReference type="ChEBI" id="CHEBI:149468"/>
        <dbReference type="EC" id="2.3.1.47"/>
    </reaction>
</comment>
<evidence type="ECO:0000256" key="3">
    <source>
        <dbReference type="ARBA" id="ARBA00010008"/>
    </source>
</evidence>
<evidence type="ECO:0000256" key="11">
    <source>
        <dbReference type="ARBA" id="ARBA00033381"/>
    </source>
</evidence>
<dbReference type="Gene3D" id="3.90.1150.10">
    <property type="entry name" value="Aspartate Aminotransferase, domain 1"/>
    <property type="match status" value="1"/>
</dbReference>
<dbReference type="RefSeq" id="WP_154829192.1">
    <property type="nucleotide sequence ID" value="NZ_BAAAQH010000005.1"/>
</dbReference>
<evidence type="ECO:0000256" key="4">
    <source>
        <dbReference type="ARBA" id="ARBA00011738"/>
    </source>
</evidence>
<dbReference type="InterPro" id="IPR001917">
    <property type="entry name" value="Aminotrans_II_pyridoxalP_BS"/>
</dbReference>
<dbReference type="Pfam" id="PF00155">
    <property type="entry name" value="Aminotran_1_2"/>
    <property type="match status" value="1"/>
</dbReference>
<evidence type="ECO:0000256" key="5">
    <source>
        <dbReference type="ARBA" id="ARBA00013187"/>
    </source>
</evidence>
<evidence type="ECO:0000313" key="17">
    <source>
        <dbReference type="Proteomes" id="UP000315460"/>
    </source>
</evidence>
<comment type="similarity">
    <text evidence="3">Belongs to the class-II pyridoxal-phosphate-dependent aminotransferase family. BioF subfamily.</text>
</comment>
<dbReference type="SUPFAM" id="SSF53383">
    <property type="entry name" value="PLP-dependent transferases"/>
    <property type="match status" value="1"/>
</dbReference>
<evidence type="ECO:0000313" key="16">
    <source>
        <dbReference type="EMBL" id="SMO55675.1"/>
    </source>
</evidence>
<comment type="cofactor">
    <cofactor evidence="1 13">
        <name>pyridoxal 5'-phosphate</name>
        <dbReference type="ChEBI" id="CHEBI:597326"/>
    </cofactor>
</comment>
<evidence type="ECO:0000256" key="9">
    <source>
        <dbReference type="ARBA" id="ARBA00023315"/>
    </source>
</evidence>
<dbReference type="EC" id="2.3.1.47" evidence="5"/>
<dbReference type="InterPro" id="IPR004839">
    <property type="entry name" value="Aminotransferase_I/II_large"/>
</dbReference>
<dbReference type="PROSITE" id="PS00599">
    <property type="entry name" value="AA_TRANSFER_CLASS_2"/>
    <property type="match status" value="1"/>
</dbReference>
<reference evidence="16 17" key="1">
    <citation type="submission" date="2017-05" db="EMBL/GenBank/DDBJ databases">
        <authorList>
            <person name="Varghese N."/>
            <person name="Submissions S."/>
        </authorList>
    </citation>
    <scope>NUCLEOTIDE SEQUENCE [LARGE SCALE GENOMIC DNA]</scope>
    <source>
        <strain evidence="16 17">DSM 45139</strain>
    </source>
</reference>
<evidence type="ECO:0000256" key="10">
    <source>
        <dbReference type="ARBA" id="ARBA00032610"/>
    </source>
</evidence>
<protein>
    <recommendedName>
        <fullName evidence="5">8-amino-7-oxononanoate synthase</fullName>
        <ecNumber evidence="5">2.3.1.47</ecNumber>
    </recommendedName>
    <alternativeName>
        <fullName evidence="10">7-keto-8-amino-pelargonic acid synthase</fullName>
    </alternativeName>
    <alternativeName>
        <fullName evidence="11">8-amino-7-ketopelargonate synthase</fullName>
    </alternativeName>
</protein>
<organism evidence="16 17">
    <name type="scientific">Dietzia kunjamensis subsp. schimae</name>
    <dbReference type="NCBI Taxonomy" id="498198"/>
    <lineage>
        <taxon>Bacteria</taxon>
        <taxon>Bacillati</taxon>
        <taxon>Actinomycetota</taxon>
        <taxon>Actinomycetes</taxon>
        <taxon>Mycobacteriales</taxon>
        <taxon>Dietziaceae</taxon>
        <taxon>Dietzia</taxon>
    </lineage>
</organism>
<evidence type="ECO:0000256" key="7">
    <source>
        <dbReference type="ARBA" id="ARBA00022756"/>
    </source>
</evidence>
<keyword evidence="8 13" id="KW-0663">Pyridoxal phosphate</keyword>
<evidence type="ECO:0000256" key="1">
    <source>
        <dbReference type="ARBA" id="ARBA00001933"/>
    </source>
</evidence>
<evidence type="ECO:0000256" key="8">
    <source>
        <dbReference type="ARBA" id="ARBA00022898"/>
    </source>
</evidence>
<keyword evidence="7" id="KW-0093">Biotin biosynthesis</keyword>
<evidence type="ECO:0000256" key="2">
    <source>
        <dbReference type="ARBA" id="ARBA00004746"/>
    </source>
</evidence>
<dbReference type="PANTHER" id="PTHR13693:SF100">
    <property type="entry name" value="8-AMINO-7-OXONONANOATE SYNTHASE"/>
    <property type="match status" value="1"/>
</dbReference>
<evidence type="ECO:0000256" key="14">
    <source>
        <dbReference type="SAM" id="MobiDB-lite"/>
    </source>
</evidence>
<dbReference type="PANTHER" id="PTHR13693">
    <property type="entry name" value="CLASS II AMINOTRANSFERASE/8-AMINO-7-OXONONANOATE SYNTHASE"/>
    <property type="match status" value="1"/>
</dbReference>
<comment type="subunit">
    <text evidence="4">Homodimer.</text>
</comment>
<evidence type="ECO:0000256" key="12">
    <source>
        <dbReference type="ARBA" id="ARBA00047715"/>
    </source>
</evidence>
<dbReference type="InterPro" id="IPR015424">
    <property type="entry name" value="PyrdxlP-dep_Trfase"/>
</dbReference>
<evidence type="ECO:0000259" key="15">
    <source>
        <dbReference type="Pfam" id="PF00155"/>
    </source>
</evidence>
<dbReference type="Proteomes" id="UP000315460">
    <property type="component" value="Unassembled WGS sequence"/>
</dbReference>
<feature type="region of interest" description="Disordered" evidence="14">
    <location>
        <begin position="1"/>
        <end position="22"/>
    </location>
</feature>
<sequence>MTGQISPVRPAPDLNRAPDRSPALDWLDDAAADRASRHVRRVLSPRAAEDGVIDLASNDYLGLGRHPEVVDAAVAATRRWGAGATGSRLVTGTTEEHLALEDELAEFTGKPAALVFSSGYTANLGAVVALSGRGSLIVSDGGSHASLVDACRLARARVVVVDRGDVGAVARALAERTEERALVVTDSVYSADGELAPLLALHGASRAHGAVLLVDEAHGLGVRGSGGRGFVDELGLSRHEDVVVTATLSKALGSQGGVVLASERVREHLISSARTFIFDTGLAPAAVGAARAALGVLCRDPALASRVVEVAEHLAAVTGAEQPRSAVVSVILGDPARAVSAAGRCLELGVRVGCFRPPSVPEGTARLRLTARADLSDADLARASDVLAQVLGEHGHPVGAAARLEGARA</sequence>
<dbReference type="Gene3D" id="3.40.640.10">
    <property type="entry name" value="Type I PLP-dependent aspartate aminotransferase-like (Major domain)"/>
    <property type="match status" value="1"/>
</dbReference>